<keyword evidence="3" id="KW-0805">Transcription regulation</keyword>
<gene>
    <name evidence="8" type="ORF">LEMA_P014320.1</name>
</gene>
<dbReference type="STRING" id="985895.E5A9G1"/>
<dbReference type="EMBL" id="FP929138">
    <property type="protein sequence ID" value="CBY00302.1"/>
    <property type="molecule type" value="Genomic_DNA"/>
</dbReference>
<dbReference type="PROSITE" id="PS50048">
    <property type="entry name" value="ZN2_CY6_FUNGAL_2"/>
    <property type="match status" value="1"/>
</dbReference>
<feature type="compositionally biased region" description="Low complexity" evidence="6">
    <location>
        <begin position="133"/>
        <end position="145"/>
    </location>
</feature>
<keyword evidence="2" id="KW-0479">Metal-binding</keyword>
<dbReference type="CDD" id="cd00067">
    <property type="entry name" value="GAL4"/>
    <property type="match status" value="1"/>
</dbReference>
<dbReference type="GO" id="GO:0006351">
    <property type="term" value="P:DNA-templated transcription"/>
    <property type="evidence" value="ECO:0007669"/>
    <property type="project" value="InterPro"/>
</dbReference>
<dbReference type="GO" id="GO:0005634">
    <property type="term" value="C:nucleus"/>
    <property type="evidence" value="ECO:0007669"/>
    <property type="project" value="UniProtKB-SubCell"/>
</dbReference>
<dbReference type="InParanoid" id="E5A9G1"/>
<dbReference type="GO" id="GO:0008270">
    <property type="term" value="F:zinc ion binding"/>
    <property type="evidence" value="ECO:0007669"/>
    <property type="project" value="InterPro"/>
</dbReference>
<dbReference type="HOGENOM" id="CLU_008335_0_1_1"/>
<feature type="compositionally biased region" description="Polar residues" evidence="6">
    <location>
        <begin position="367"/>
        <end position="391"/>
    </location>
</feature>
<dbReference type="InterPro" id="IPR036864">
    <property type="entry name" value="Zn2-C6_fun-type_DNA-bd_sf"/>
</dbReference>
<dbReference type="InterPro" id="IPR001138">
    <property type="entry name" value="Zn2Cys6_DnaBD"/>
</dbReference>
<dbReference type="Proteomes" id="UP000002668">
    <property type="component" value="Genome"/>
</dbReference>
<dbReference type="PANTHER" id="PTHR47338">
    <property type="entry name" value="ZN(II)2CYS6 TRANSCRIPTION FACTOR (EUROFUNG)-RELATED"/>
    <property type="match status" value="1"/>
</dbReference>
<feature type="compositionally biased region" description="Pro residues" evidence="6">
    <location>
        <begin position="1"/>
        <end position="17"/>
    </location>
</feature>
<dbReference type="PANTHER" id="PTHR47338:SF11">
    <property type="entry name" value="ZN(II)2CYS6 TRANSCRIPTION FACTOR (EUROFUNG)"/>
    <property type="match status" value="1"/>
</dbReference>
<feature type="region of interest" description="Disordered" evidence="6">
    <location>
        <begin position="1"/>
        <end position="176"/>
    </location>
</feature>
<dbReference type="CDD" id="cd12148">
    <property type="entry name" value="fungal_TF_MHR"/>
    <property type="match status" value="1"/>
</dbReference>
<evidence type="ECO:0000256" key="4">
    <source>
        <dbReference type="ARBA" id="ARBA00023163"/>
    </source>
</evidence>
<dbReference type="SUPFAM" id="SSF57701">
    <property type="entry name" value="Zn2/Cys6 DNA-binding domain"/>
    <property type="match status" value="1"/>
</dbReference>
<dbReference type="SMART" id="SM00066">
    <property type="entry name" value="GAL4"/>
    <property type="match status" value="1"/>
</dbReference>
<feature type="region of interest" description="Disordered" evidence="6">
    <location>
        <begin position="189"/>
        <end position="209"/>
    </location>
</feature>
<protein>
    <recommendedName>
        <fullName evidence="7">Zn(2)-C6 fungal-type domain-containing protein</fullName>
    </recommendedName>
</protein>
<dbReference type="PROSITE" id="PS00463">
    <property type="entry name" value="ZN2_CY6_FUNGAL_1"/>
    <property type="match status" value="1"/>
</dbReference>
<dbReference type="InterPro" id="IPR007219">
    <property type="entry name" value="XnlR_reg_dom"/>
</dbReference>
<feature type="compositionally biased region" description="Basic and acidic residues" evidence="6">
    <location>
        <begin position="197"/>
        <end position="208"/>
    </location>
</feature>
<evidence type="ECO:0000256" key="6">
    <source>
        <dbReference type="SAM" id="MobiDB-lite"/>
    </source>
</evidence>
<feature type="compositionally biased region" description="Polar residues" evidence="6">
    <location>
        <begin position="305"/>
        <end position="335"/>
    </location>
</feature>
<dbReference type="AlphaFoldDB" id="E5A9G1"/>
<proteinExistence type="predicted"/>
<evidence type="ECO:0000313" key="9">
    <source>
        <dbReference type="Proteomes" id="UP000002668"/>
    </source>
</evidence>
<sequence length="900" mass="100682">MSRPPSIPSHPGPPPSYTPYQSTHALSSRPELITSDHQGRPRDHNRHQHNPPQLPSLRTLLEPELLDKKSSIAPSRSNRNPGAYGSSSRYGSSSPTLKRRHEADAPSRGYPEHNAIVSQTTYHQRPTPSIPHTDSQSTTSSTSSSAFQHSRYEPHRRNSHVQHSHHGSMGTDYRMPLSTKETLGPVANHAAQDELADPDRPVRRRLDGSSRAPIRASRCIGQRDIPGEGVCYVYEDGTYCRAIIDGEPVNPSWGITKAGKPRKRLAQACLTCREKKIKCEPGFPKCHQCAKSQRVCRGGLNQAGTDNASGETSPSNAMPSYKNSSLEGPSPTAISYRNKAPGEQSEPTTKPDVWSLSTPLRPRPFRTNPNAGSRDMSVQSEQSDWSESMTEQGLDDPRRGSYQDRLAIQWEQDPFETDPRLTMHLLDLYFLHAGRATYGIFPRRPFLAWVESNRDKDQDSLMLIYSILAMGSLYSADPDKRALGKRFAYIASYAAERRFGKFSLQLCQTRLLLALYYFARGKSQEAWDFCGASLRAIAALKLNTEEGVRELTEHARDPIFHFDRSTFEECCRRTFWSGFLMERYHGFLGGTLFVISLEDAFVRLPCRDSMYEAATPSESPFFEEALYSGQVPANTPLLGDMAYSCLIAAIFGDIFTFTERSVRRPEYGYEAHYEQFYTRIYERLAVWRNILPANLRYSPQNLDASTVEGNAGAFISIHALHHAALIRLNRHVRVRALSTDKLQRNVKEAIRNASIVLSMMHSLAAINRQRRLANGTSSEFPYSTPFPGHALVQSIDVLTSAGTFSTLPDLLASMTATMSGMDELVDFWKSAQPQQIVITNRLRQLSEAAGQEQRGIRNGSHGSCWKLPASMEPALGNDDVLYKVDEQLLLDVVGQLASHT</sequence>
<dbReference type="OrthoDB" id="5426798at2759"/>
<evidence type="ECO:0000256" key="1">
    <source>
        <dbReference type="ARBA" id="ARBA00004123"/>
    </source>
</evidence>
<name>E5A9G1_LEPMJ</name>
<dbReference type="Pfam" id="PF00172">
    <property type="entry name" value="Zn_clus"/>
    <property type="match status" value="1"/>
</dbReference>
<organism evidence="9">
    <name type="scientific">Leptosphaeria maculans (strain JN3 / isolate v23.1.3 / race Av1-4-5-6-7-8)</name>
    <name type="common">Blackleg fungus</name>
    <name type="synonym">Phoma lingam</name>
    <dbReference type="NCBI Taxonomy" id="985895"/>
    <lineage>
        <taxon>Eukaryota</taxon>
        <taxon>Fungi</taxon>
        <taxon>Dikarya</taxon>
        <taxon>Ascomycota</taxon>
        <taxon>Pezizomycotina</taxon>
        <taxon>Dothideomycetes</taxon>
        <taxon>Pleosporomycetidae</taxon>
        <taxon>Pleosporales</taxon>
        <taxon>Pleosporineae</taxon>
        <taxon>Leptosphaeriaceae</taxon>
        <taxon>Plenodomus</taxon>
        <taxon>Plenodomus lingam/Leptosphaeria maculans species complex</taxon>
    </lineage>
</organism>
<feature type="compositionally biased region" description="Basic residues" evidence="6">
    <location>
        <begin position="157"/>
        <end position="166"/>
    </location>
</feature>
<dbReference type="eggNOG" id="ENOG502QU1D">
    <property type="taxonomic scope" value="Eukaryota"/>
</dbReference>
<comment type="subcellular location">
    <subcellularLocation>
        <location evidence="1">Nucleus</location>
    </subcellularLocation>
</comment>
<dbReference type="GeneID" id="13293229"/>
<feature type="domain" description="Zn(2)-C6 fungal-type" evidence="7">
    <location>
        <begin position="268"/>
        <end position="296"/>
    </location>
</feature>
<dbReference type="GO" id="GO:0000981">
    <property type="term" value="F:DNA-binding transcription factor activity, RNA polymerase II-specific"/>
    <property type="evidence" value="ECO:0007669"/>
    <property type="project" value="InterPro"/>
</dbReference>
<accession>E5A9G1</accession>
<dbReference type="InterPro" id="IPR050815">
    <property type="entry name" value="TF_fung"/>
</dbReference>
<evidence type="ECO:0000256" key="2">
    <source>
        <dbReference type="ARBA" id="ARBA00022723"/>
    </source>
</evidence>
<keyword evidence="4" id="KW-0804">Transcription</keyword>
<feature type="compositionally biased region" description="Low complexity" evidence="6">
    <location>
        <begin position="84"/>
        <end position="94"/>
    </location>
</feature>
<feature type="region of interest" description="Disordered" evidence="6">
    <location>
        <begin position="305"/>
        <end position="399"/>
    </location>
</feature>
<dbReference type="VEuPathDB" id="FungiDB:LEMA_P014320.1"/>
<feature type="compositionally biased region" description="Polar residues" evidence="6">
    <location>
        <begin position="116"/>
        <end position="132"/>
    </location>
</feature>
<dbReference type="Pfam" id="PF04082">
    <property type="entry name" value="Fungal_trans"/>
    <property type="match status" value="1"/>
</dbReference>
<dbReference type="GO" id="GO:0003677">
    <property type="term" value="F:DNA binding"/>
    <property type="evidence" value="ECO:0007669"/>
    <property type="project" value="InterPro"/>
</dbReference>
<dbReference type="Gene3D" id="4.10.240.10">
    <property type="entry name" value="Zn(2)-C6 fungal-type DNA-binding domain"/>
    <property type="match status" value="1"/>
</dbReference>
<keyword evidence="5" id="KW-0539">Nucleus</keyword>
<evidence type="ECO:0000313" key="8">
    <source>
        <dbReference type="EMBL" id="CBY00302.1"/>
    </source>
</evidence>
<evidence type="ECO:0000256" key="3">
    <source>
        <dbReference type="ARBA" id="ARBA00023015"/>
    </source>
</evidence>
<dbReference type="OMA" id="MLLYSMM"/>
<reference evidence="9" key="1">
    <citation type="journal article" date="2011" name="Nat. Commun.">
        <title>Effector diversification within compartments of the Leptosphaeria maculans genome affected by Repeat-Induced Point mutations.</title>
        <authorList>
            <person name="Rouxel T."/>
            <person name="Grandaubert J."/>
            <person name="Hane J.K."/>
            <person name="Hoede C."/>
            <person name="van de Wouw A.P."/>
            <person name="Couloux A."/>
            <person name="Dominguez V."/>
            <person name="Anthouard V."/>
            <person name="Bally P."/>
            <person name="Bourras S."/>
            <person name="Cozijnsen A.J."/>
            <person name="Ciuffetti L.M."/>
            <person name="Degrave A."/>
            <person name="Dilmaghani A."/>
            <person name="Duret L."/>
            <person name="Fudal I."/>
            <person name="Goodwin S.B."/>
            <person name="Gout L."/>
            <person name="Glaser N."/>
            <person name="Linglin J."/>
            <person name="Kema G.H.J."/>
            <person name="Lapalu N."/>
            <person name="Lawrence C.B."/>
            <person name="May K."/>
            <person name="Meyer M."/>
            <person name="Ollivier B."/>
            <person name="Poulain J."/>
            <person name="Schoch C.L."/>
            <person name="Simon A."/>
            <person name="Spatafora J.W."/>
            <person name="Stachowiak A."/>
            <person name="Turgeon B.G."/>
            <person name="Tyler B.M."/>
            <person name="Vincent D."/>
            <person name="Weissenbach J."/>
            <person name="Amselem J."/>
            <person name="Quesneville H."/>
            <person name="Oliver R.P."/>
            <person name="Wincker P."/>
            <person name="Balesdent M.-H."/>
            <person name="Howlett B.J."/>
        </authorList>
    </citation>
    <scope>NUCLEOTIDE SEQUENCE [LARGE SCALE GENOMIC DNA]</scope>
    <source>
        <strain evidence="9">JN3 / isolate v23.1.3 / race Av1-4-5-6-7-8</strain>
    </source>
</reference>
<keyword evidence="9" id="KW-1185">Reference proteome</keyword>
<evidence type="ECO:0000259" key="7">
    <source>
        <dbReference type="PROSITE" id="PS50048"/>
    </source>
</evidence>
<evidence type="ECO:0000256" key="5">
    <source>
        <dbReference type="ARBA" id="ARBA00023242"/>
    </source>
</evidence>